<dbReference type="InterPro" id="IPR001046">
    <property type="entry name" value="NRAMP_fam"/>
</dbReference>
<dbReference type="AlphaFoldDB" id="X1GX20"/>
<dbReference type="GO" id="GO:0034755">
    <property type="term" value="P:iron ion transmembrane transport"/>
    <property type="evidence" value="ECO:0007669"/>
    <property type="project" value="TreeGrafter"/>
</dbReference>
<reference evidence="7" key="1">
    <citation type="journal article" date="2014" name="Front. Microbiol.">
        <title>High frequency of phylogenetically diverse reductive dehalogenase-homologous genes in deep subseafloor sedimentary metagenomes.</title>
        <authorList>
            <person name="Kawai M."/>
            <person name="Futagami T."/>
            <person name="Toyoda A."/>
            <person name="Takaki Y."/>
            <person name="Nishi S."/>
            <person name="Hori S."/>
            <person name="Arai W."/>
            <person name="Tsubouchi T."/>
            <person name="Morono Y."/>
            <person name="Uchiyama I."/>
            <person name="Ito T."/>
            <person name="Fujiyama A."/>
            <person name="Inagaki F."/>
            <person name="Takami H."/>
        </authorList>
    </citation>
    <scope>NUCLEOTIDE SEQUENCE</scope>
    <source>
        <strain evidence="7">Expedition CK06-06</strain>
    </source>
</reference>
<evidence type="ECO:0000313" key="7">
    <source>
        <dbReference type="EMBL" id="GAH46169.1"/>
    </source>
</evidence>
<proteinExistence type="predicted"/>
<comment type="subcellular location">
    <subcellularLocation>
        <location evidence="1">Membrane</location>
        <topology evidence="1">Multi-pass membrane protein</topology>
    </subcellularLocation>
</comment>
<dbReference type="GO" id="GO:0015086">
    <property type="term" value="F:cadmium ion transmembrane transporter activity"/>
    <property type="evidence" value="ECO:0007669"/>
    <property type="project" value="TreeGrafter"/>
</dbReference>
<dbReference type="Pfam" id="PF01566">
    <property type="entry name" value="Nramp"/>
    <property type="match status" value="1"/>
</dbReference>
<evidence type="ECO:0008006" key="8">
    <source>
        <dbReference type="Google" id="ProtNLM"/>
    </source>
</evidence>
<dbReference type="PANTHER" id="PTHR11706">
    <property type="entry name" value="SOLUTE CARRIER PROTEIN FAMILY 11 MEMBER"/>
    <property type="match status" value="1"/>
</dbReference>
<comment type="caution">
    <text evidence="7">The sequence shown here is derived from an EMBL/GenBank/DDBJ whole genome shotgun (WGS) entry which is preliminary data.</text>
</comment>
<name>X1GX20_9ZZZZ</name>
<dbReference type="PANTHER" id="PTHR11706:SF33">
    <property type="entry name" value="NATURAL RESISTANCE-ASSOCIATED MACROPHAGE PROTEIN 2"/>
    <property type="match status" value="1"/>
</dbReference>
<dbReference type="GO" id="GO:0005886">
    <property type="term" value="C:plasma membrane"/>
    <property type="evidence" value="ECO:0007669"/>
    <property type="project" value="TreeGrafter"/>
</dbReference>
<organism evidence="7">
    <name type="scientific">marine sediment metagenome</name>
    <dbReference type="NCBI Taxonomy" id="412755"/>
    <lineage>
        <taxon>unclassified sequences</taxon>
        <taxon>metagenomes</taxon>
        <taxon>ecological metagenomes</taxon>
    </lineage>
</organism>
<protein>
    <recommendedName>
        <fullName evidence="8">Natural resistance-associated macrophage protein</fullName>
    </recommendedName>
</protein>
<evidence type="ECO:0000256" key="1">
    <source>
        <dbReference type="ARBA" id="ARBA00004141"/>
    </source>
</evidence>
<evidence type="ECO:0000256" key="6">
    <source>
        <dbReference type="SAM" id="Phobius"/>
    </source>
</evidence>
<feature type="transmembrane region" description="Helical" evidence="6">
    <location>
        <begin position="205"/>
        <end position="227"/>
    </location>
</feature>
<keyword evidence="2" id="KW-0813">Transport</keyword>
<dbReference type="GO" id="GO:0005384">
    <property type="term" value="F:manganese ion transmembrane transporter activity"/>
    <property type="evidence" value="ECO:0007669"/>
    <property type="project" value="TreeGrafter"/>
</dbReference>
<keyword evidence="3 6" id="KW-0812">Transmembrane</keyword>
<feature type="transmembrane region" description="Helical" evidence="6">
    <location>
        <begin position="143"/>
        <end position="162"/>
    </location>
</feature>
<evidence type="ECO:0000256" key="4">
    <source>
        <dbReference type="ARBA" id="ARBA00022989"/>
    </source>
</evidence>
<dbReference type="EMBL" id="BARU01008925">
    <property type="protein sequence ID" value="GAH46169.1"/>
    <property type="molecule type" value="Genomic_DNA"/>
</dbReference>
<evidence type="ECO:0000256" key="5">
    <source>
        <dbReference type="ARBA" id="ARBA00023136"/>
    </source>
</evidence>
<feature type="transmembrane region" description="Helical" evidence="6">
    <location>
        <begin position="12"/>
        <end position="31"/>
    </location>
</feature>
<sequence length="235" mass="25656">MPKLIFDKKMILIVVAAIGTTIAPYMLFWQTTEEVEDKKSVSELKKETKGVIAGMVYPQVIFYFIVLASAYAFFGKNQMLDTPEQAALALKPIVGEGAFLLFSLGILGAGLLAIPVIAATTAYVTADAFKWKGGLDRLPREAIGFYIVLIGGLLVGTLIAIFHTNPIRLLIYSQVIKGFLVPPLLILILLVSSNPKVMGKYTNSFWTNLIGWATVVVMAGLNLFLIWSEIAELIG</sequence>
<gene>
    <name evidence="7" type="ORF">S03H2_17321</name>
</gene>
<keyword evidence="5 6" id="KW-0472">Membrane</keyword>
<feature type="transmembrane region" description="Helical" evidence="6">
    <location>
        <begin position="169"/>
        <end position="193"/>
    </location>
</feature>
<keyword evidence="4 6" id="KW-1133">Transmembrane helix</keyword>
<evidence type="ECO:0000256" key="3">
    <source>
        <dbReference type="ARBA" id="ARBA00022692"/>
    </source>
</evidence>
<accession>X1GX20</accession>
<feature type="transmembrane region" description="Helical" evidence="6">
    <location>
        <begin position="51"/>
        <end position="74"/>
    </location>
</feature>
<feature type="transmembrane region" description="Helical" evidence="6">
    <location>
        <begin position="98"/>
        <end position="123"/>
    </location>
</feature>
<evidence type="ECO:0000256" key="2">
    <source>
        <dbReference type="ARBA" id="ARBA00022448"/>
    </source>
</evidence>